<dbReference type="RefSeq" id="WP_109928877.1">
    <property type="nucleotide sequence ID" value="NZ_QGNY01000002.1"/>
</dbReference>
<reference evidence="3" key="1">
    <citation type="submission" date="2018-05" db="EMBL/GenBank/DDBJ databases">
        <title>Pedobacter paludis sp. nov., isolated from wetland soil.</title>
        <authorList>
            <person name="Zhang Y."/>
        </authorList>
    </citation>
    <scope>NUCLEOTIDE SEQUENCE [LARGE SCALE GENOMIC DNA]</scope>
    <source>
        <strain evidence="3">R-8</strain>
    </source>
</reference>
<organism evidence="2 3">
    <name type="scientific">Pedobacter paludis</name>
    <dbReference type="NCBI Taxonomy" id="2203212"/>
    <lineage>
        <taxon>Bacteria</taxon>
        <taxon>Pseudomonadati</taxon>
        <taxon>Bacteroidota</taxon>
        <taxon>Sphingobacteriia</taxon>
        <taxon>Sphingobacteriales</taxon>
        <taxon>Sphingobacteriaceae</taxon>
        <taxon>Pedobacter</taxon>
    </lineage>
</organism>
<keyword evidence="1" id="KW-0812">Transmembrane</keyword>
<evidence type="ECO:0000313" key="2">
    <source>
        <dbReference type="EMBL" id="PWS32705.1"/>
    </source>
</evidence>
<keyword evidence="1" id="KW-0472">Membrane</keyword>
<name>A0A317F1P7_9SPHI</name>
<keyword evidence="3" id="KW-1185">Reference proteome</keyword>
<dbReference type="AlphaFoldDB" id="A0A317F1P7"/>
<dbReference type="Proteomes" id="UP000245391">
    <property type="component" value="Unassembled WGS sequence"/>
</dbReference>
<dbReference type="OrthoDB" id="752616at2"/>
<evidence type="ECO:0000256" key="1">
    <source>
        <dbReference type="SAM" id="Phobius"/>
    </source>
</evidence>
<accession>A0A317F1P7</accession>
<feature type="transmembrane region" description="Helical" evidence="1">
    <location>
        <begin position="262"/>
        <end position="281"/>
    </location>
</feature>
<gene>
    <name evidence="2" type="ORF">DF947_06435</name>
</gene>
<comment type="caution">
    <text evidence="2">The sequence shown here is derived from an EMBL/GenBank/DDBJ whole genome shotgun (WGS) entry which is preliminary data.</text>
</comment>
<sequence length="308" mass="35100">MIQLNLLDLAQKQFPDLNFDLDDDIIKVEKILKAEAKLNPEVKVNDIENLISFLRTYRGKFIPILKHKNINIIVTGKQTNVNFARFDHENISPETLQEFEHAFSENISEYLKQCIRNNKWNSLRSVFINYAFLVGDGTKEEVYQTLKLKNQSLISAIYNNQFVGYVQSNPYSSDIQYYTMLSTVDQHFFDDDILTINNIICEKQKNTVNNKIFLGKILYAASYFNAYTDSLKETLENNQQIALQWVYPNEPISSGSSTSSTTMTVIIIAVVVVIIIIAITSGYSGSITPFILVVGLIARLINALGRKK</sequence>
<evidence type="ECO:0000313" key="3">
    <source>
        <dbReference type="Proteomes" id="UP000245391"/>
    </source>
</evidence>
<protein>
    <submittedName>
        <fullName evidence="2">Uncharacterized protein</fullName>
    </submittedName>
</protein>
<keyword evidence="1" id="KW-1133">Transmembrane helix</keyword>
<dbReference type="EMBL" id="QGNY01000002">
    <property type="protein sequence ID" value="PWS32705.1"/>
    <property type="molecule type" value="Genomic_DNA"/>
</dbReference>
<proteinExistence type="predicted"/>